<feature type="compositionally biased region" description="Basic and acidic residues" evidence="2">
    <location>
        <begin position="889"/>
        <end position="909"/>
    </location>
</feature>
<protein>
    <recommendedName>
        <fullName evidence="4">CUE domain-containing protein</fullName>
    </recommendedName>
</protein>
<sequence length="939" mass="109700">MNSVKIELLIEIDRQSKLLTSDIQEVDDREKKLKDEYRRKIHDELLKVLDDDLCNSKKEEELRSIIVNSKNMFDRINVKASVTSSFNRYETDQVTSDISKDGDGHVYDDEVLTPKSKGKQKLLINVFLLAIIAAIALTVTYLRINNLVTISGDNNTSEGELFFTHKVYKPIEKKFITFVDQDGDKKSISLISKEFNLKINRILYYEPSFEEFNNLSQMTLHNWIINCRKYESMLLGLVNLPYFRFWSAMSFNCDLIVSLESYLCNASRPYRLHPMVKKKEIKSVLSNIHKLFFKVFVRILISKESQENFMEPDYHLTIVNNIVDVPKIINLIQLYGYGSDSEILRHLLKNIIEPHKEFKQNLKIVCDEIVSLLNFQQFSLEPDNNALSQLYNLVVNITDIFFSLNKLFLFEPRISTVLMSCNFTEALLNFYGNYFPFVEDQCENLFKKNVIVENLYKFLQNQIILSQSCALLLFHRILQKEFVSPVNDANCKDNQAFDSLISILNCVVNQKRFCYDFFTKFSFEKEFDPLLQNNELNNQLSLGDVLAYYKLSLKTSIEEHLSHGTRKQIPNDSNVKENNLINLNYEPKPNNSSDQMSSNIRDDPQIVMKEQSIREMFPDFGDGFIYKCLEHYDFDNEKVIDAILECNLPPHLESLDHNLKKNDLIRICSSDNLQRSNLTFNMTKDKYDPTSNKDRELAQIYIGKKDKISCEEIDRKAIKEKTIGLSERINEEEEDAKENVKNLMERGKLTIDQLQSNIEYVGLYEDEFDDTYQTEDPSLDTFEETFSDGDENEDNEEPSIAQSNQSTPSMFKTFNSNDKFDNQARFSKNQYYNKRNYYRKQTNESSNQSAPRQSGNKPTNVSNDRESKNETKFQMKSDDNRTTKSQRPQNDREFKGENKPQTNSDDKRTTKSQRPQQFYRGHSNNFRGSNQKGRGSQQR</sequence>
<feature type="region of interest" description="Disordered" evidence="2">
    <location>
        <begin position="771"/>
        <end position="939"/>
    </location>
</feature>
<proteinExistence type="predicted"/>
<dbReference type="InterPro" id="IPR009060">
    <property type="entry name" value="UBA-like_sf"/>
</dbReference>
<keyword evidence="3" id="KW-1133">Transmembrane helix</keyword>
<feature type="transmembrane region" description="Helical" evidence="3">
    <location>
        <begin position="122"/>
        <end position="142"/>
    </location>
</feature>
<feature type="compositionally biased region" description="Polar residues" evidence="2">
    <location>
        <begin position="843"/>
        <end position="862"/>
    </location>
</feature>
<dbReference type="GO" id="GO:0043130">
    <property type="term" value="F:ubiquitin binding"/>
    <property type="evidence" value="ECO:0007669"/>
    <property type="project" value="InterPro"/>
</dbReference>
<evidence type="ECO:0000256" key="1">
    <source>
        <dbReference type="SAM" id="Coils"/>
    </source>
</evidence>
<dbReference type="AlphaFoldDB" id="A0A9Q0MGD5"/>
<feature type="coiled-coil region" evidence="1">
    <location>
        <begin position="726"/>
        <end position="757"/>
    </location>
</feature>
<evidence type="ECO:0000259" key="4">
    <source>
        <dbReference type="PROSITE" id="PS51140"/>
    </source>
</evidence>
<keyword evidence="3" id="KW-0812">Transmembrane</keyword>
<keyword evidence="1" id="KW-0175">Coiled coil</keyword>
<keyword evidence="6" id="KW-1185">Reference proteome</keyword>
<feature type="compositionally biased region" description="Acidic residues" evidence="2">
    <location>
        <begin position="771"/>
        <end position="797"/>
    </location>
</feature>
<dbReference type="InterPro" id="IPR052586">
    <property type="entry name" value="ASCC2"/>
</dbReference>
<dbReference type="EMBL" id="JAPWDV010000001">
    <property type="protein sequence ID" value="KAJ6224037.1"/>
    <property type="molecule type" value="Genomic_DNA"/>
</dbReference>
<dbReference type="OMA" id="LSQHEFW"/>
<keyword evidence="3" id="KW-0472">Membrane</keyword>
<dbReference type="SUPFAM" id="SSF46934">
    <property type="entry name" value="UBA-like"/>
    <property type="match status" value="1"/>
</dbReference>
<feature type="compositionally biased region" description="Polar residues" evidence="2">
    <location>
        <begin position="912"/>
        <end position="939"/>
    </location>
</feature>
<gene>
    <name evidence="5" type="ORF">RDWZM_002582</name>
</gene>
<organism evidence="5 6">
    <name type="scientific">Blomia tropicalis</name>
    <name type="common">Mite</name>
    <dbReference type="NCBI Taxonomy" id="40697"/>
    <lineage>
        <taxon>Eukaryota</taxon>
        <taxon>Metazoa</taxon>
        <taxon>Ecdysozoa</taxon>
        <taxon>Arthropoda</taxon>
        <taxon>Chelicerata</taxon>
        <taxon>Arachnida</taxon>
        <taxon>Acari</taxon>
        <taxon>Acariformes</taxon>
        <taxon>Sarcoptiformes</taxon>
        <taxon>Astigmata</taxon>
        <taxon>Glycyphagoidea</taxon>
        <taxon>Echimyopodidae</taxon>
        <taxon>Blomia</taxon>
    </lineage>
</organism>
<dbReference type="Pfam" id="PF02845">
    <property type="entry name" value="CUE"/>
    <property type="match status" value="1"/>
</dbReference>
<evidence type="ECO:0000256" key="2">
    <source>
        <dbReference type="SAM" id="MobiDB-lite"/>
    </source>
</evidence>
<dbReference type="InterPro" id="IPR003892">
    <property type="entry name" value="CUE"/>
</dbReference>
<accession>A0A9Q0MGD5</accession>
<dbReference type="InterPro" id="IPR041800">
    <property type="entry name" value="ASCC2_CUE"/>
</dbReference>
<evidence type="ECO:0000313" key="5">
    <source>
        <dbReference type="EMBL" id="KAJ6224037.1"/>
    </source>
</evidence>
<dbReference type="CDD" id="cd14364">
    <property type="entry name" value="CUE_ASCC2"/>
    <property type="match status" value="1"/>
</dbReference>
<name>A0A9Q0MGD5_BLOTA</name>
<feature type="compositionally biased region" description="Polar residues" evidence="2">
    <location>
        <begin position="800"/>
        <end position="817"/>
    </location>
</feature>
<dbReference type="PANTHER" id="PTHR21494:SF0">
    <property type="entry name" value="ACTIVATING SIGNAL COINTEGRATOR 1 COMPLEX SUBUNIT 2"/>
    <property type="match status" value="1"/>
</dbReference>
<dbReference type="Proteomes" id="UP001142055">
    <property type="component" value="Chromosome 1"/>
</dbReference>
<dbReference type="PANTHER" id="PTHR21494">
    <property type="entry name" value="ACTIVATING SIGNAL COINTEGRATOR 1 COMPLEX SUBUNIT 2 ASC-1 COMPLEX SUBUNIT P100"/>
    <property type="match status" value="1"/>
</dbReference>
<evidence type="ECO:0000313" key="6">
    <source>
        <dbReference type="Proteomes" id="UP001142055"/>
    </source>
</evidence>
<reference evidence="5" key="1">
    <citation type="submission" date="2022-12" db="EMBL/GenBank/DDBJ databases">
        <title>Genome assemblies of Blomia tropicalis.</title>
        <authorList>
            <person name="Cui Y."/>
        </authorList>
    </citation>
    <scope>NUCLEOTIDE SEQUENCE</scope>
    <source>
        <tissue evidence="5">Adult mites</tissue>
    </source>
</reference>
<comment type="caution">
    <text evidence="5">The sequence shown here is derived from an EMBL/GenBank/DDBJ whole genome shotgun (WGS) entry which is preliminary data.</text>
</comment>
<feature type="domain" description="CUE" evidence="4">
    <location>
        <begin position="605"/>
        <end position="648"/>
    </location>
</feature>
<dbReference type="PROSITE" id="PS51140">
    <property type="entry name" value="CUE"/>
    <property type="match status" value="1"/>
</dbReference>
<evidence type="ECO:0000256" key="3">
    <source>
        <dbReference type="SAM" id="Phobius"/>
    </source>
</evidence>
<dbReference type="Gene3D" id="1.10.8.10">
    <property type="entry name" value="DNA helicase RuvA subunit, C-terminal domain"/>
    <property type="match status" value="1"/>
</dbReference>
<feature type="compositionally biased region" description="Basic and acidic residues" evidence="2">
    <location>
        <begin position="863"/>
        <end position="882"/>
    </location>
</feature>